<proteinExistence type="predicted"/>
<sequence>MLELEPKSCLVCRKRKVKCDRTPGSCRKCDKFGAECAYTAAEPRTRSATSPASRSPGNGIDNGITKAGLARRRTPRSCVECQRTKAKCSGEILCGRCDRKGLPCLYRDAGATMHAPRHLAP</sequence>
<keyword evidence="2" id="KW-1185">Reference proteome</keyword>
<name>A0ACC4DYY1_PURLI</name>
<evidence type="ECO:0000313" key="1">
    <source>
        <dbReference type="EMBL" id="KAL3961112.1"/>
    </source>
</evidence>
<comment type="caution">
    <text evidence="1">The sequence shown here is derived from an EMBL/GenBank/DDBJ whole genome shotgun (WGS) entry which is preliminary data.</text>
</comment>
<gene>
    <name evidence="1" type="ORF">ACCO45_006229</name>
</gene>
<dbReference type="EMBL" id="JBGNUJ010000004">
    <property type="protein sequence ID" value="KAL3961112.1"/>
    <property type="molecule type" value="Genomic_DNA"/>
</dbReference>
<accession>A0ACC4DYY1</accession>
<reference evidence="1" key="1">
    <citation type="submission" date="2024-12" db="EMBL/GenBank/DDBJ databases">
        <title>Comparative genomics and development of molecular markers within Purpureocillium lilacinum and among Purpureocillium species.</title>
        <authorList>
            <person name="Yeh Z.-Y."/>
            <person name="Ni N.-T."/>
            <person name="Lo P.-H."/>
            <person name="Mushyakhwo K."/>
            <person name="Lin C.-F."/>
            <person name="Nai Y.-S."/>
        </authorList>
    </citation>
    <scope>NUCLEOTIDE SEQUENCE</scope>
    <source>
        <strain evidence="1">NCHU-NPUST-175</strain>
    </source>
</reference>
<evidence type="ECO:0000313" key="2">
    <source>
        <dbReference type="Proteomes" id="UP001638806"/>
    </source>
</evidence>
<protein>
    <submittedName>
        <fullName evidence="1">Uncharacterized protein</fullName>
    </submittedName>
</protein>
<organism evidence="1 2">
    <name type="scientific">Purpureocillium lilacinum</name>
    <name type="common">Paecilomyces lilacinus</name>
    <dbReference type="NCBI Taxonomy" id="33203"/>
    <lineage>
        <taxon>Eukaryota</taxon>
        <taxon>Fungi</taxon>
        <taxon>Dikarya</taxon>
        <taxon>Ascomycota</taxon>
        <taxon>Pezizomycotina</taxon>
        <taxon>Sordariomycetes</taxon>
        <taxon>Hypocreomycetidae</taxon>
        <taxon>Hypocreales</taxon>
        <taxon>Ophiocordycipitaceae</taxon>
        <taxon>Purpureocillium</taxon>
    </lineage>
</organism>
<dbReference type="Proteomes" id="UP001638806">
    <property type="component" value="Unassembled WGS sequence"/>
</dbReference>